<accession>A0A3M8X322</accession>
<feature type="non-terminal residue" evidence="3">
    <location>
        <position position="1"/>
    </location>
</feature>
<dbReference type="EMBL" id="RIBZ01000064">
    <property type="protein sequence ID" value="RNG34823.1"/>
    <property type="molecule type" value="Genomic_DNA"/>
</dbReference>
<dbReference type="GO" id="GO:0051287">
    <property type="term" value="F:NAD binding"/>
    <property type="evidence" value="ECO:0007669"/>
    <property type="project" value="InterPro"/>
</dbReference>
<protein>
    <submittedName>
        <fullName evidence="3">NAD-dependent malic enzyme</fullName>
    </submittedName>
</protein>
<sequence>GRSDFPNQINNVLVFPGVFRGLLDAQSRTVDTDMMLAAASALADVVTEDELNPNYIIPSVFNDTVAGAVAGAVRGAARATDLG</sequence>
<gene>
    <name evidence="3" type="ORF">EEJ42_04755</name>
</gene>
<evidence type="ECO:0000313" key="3">
    <source>
        <dbReference type="EMBL" id="RNG34823.1"/>
    </source>
</evidence>
<comment type="caution">
    <text evidence="3">The sequence shown here is derived from an EMBL/GenBank/DDBJ whole genome shotgun (WGS) entry which is preliminary data.</text>
</comment>
<dbReference type="Pfam" id="PF03949">
    <property type="entry name" value="Malic_M"/>
    <property type="match status" value="1"/>
</dbReference>
<evidence type="ECO:0000256" key="1">
    <source>
        <dbReference type="ARBA" id="ARBA00023002"/>
    </source>
</evidence>
<name>A0A3M8X322_9ACTN</name>
<dbReference type="GO" id="GO:0016491">
    <property type="term" value="F:oxidoreductase activity"/>
    <property type="evidence" value="ECO:0007669"/>
    <property type="project" value="UniProtKB-KW"/>
</dbReference>
<evidence type="ECO:0000313" key="4">
    <source>
        <dbReference type="Proteomes" id="UP000275401"/>
    </source>
</evidence>
<keyword evidence="4" id="KW-1185">Reference proteome</keyword>
<dbReference type="SUPFAM" id="SSF51735">
    <property type="entry name" value="NAD(P)-binding Rossmann-fold domains"/>
    <property type="match status" value="1"/>
</dbReference>
<dbReference type="InterPro" id="IPR051674">
    <property type="entry name" value="Malate_Decarboxylase"/>
</dbReference>
<dbReference type="AlphaFoldDB" id="A0A3M8X322"/>
<keyword evidence="1" id="KW-0560">Oxidoreductase</keyword>
<dbReference type="InterPro" id="IPR012302">
    <property type="entry name" value="Malic_NAD-bd"/>
</dbReference>
<dbReference type="PANTHER" id="PTHR43237">
    <property type="entry name" value="NADP-DEPENDENT MALIC ENZYME"/>
    <property type="match status" value="1"/>
</dbReference>
<dbReference type="Proteomes" id="UP000275401">
    <property type="component" value="Unassembled WGS sequence"/>
</dbReference>
<dbReference type="PANTHER" id="PTHR43237:SF4">
    <property type="entry name" value="NADP-DEPENDENT MALIC ENZYME"/>
    <property type="match status" value="1"/>
</dbReference>
<organism evidence="3 4">
    <name type="scientific">Streptomyces botrytidirepellens</name>
    <dbReference type="NCBI Taxonomy" id="2486417"/>
    <lineage>
        <taxon>Bacteria</taxon>
        <taxon>Bacillati</taxon>
        <taxon>Actinomycetota</taxon>
        <taxon>Actinomycetes</taxon>
        <taxon>Kitasatosporales</taxon>
        <taxon>Streptomycetaceae</taxon>
        <taxon>Streptomyces</taxon>
    </lineage>
</organism>
<dbReference type="InterPro" id="IPR036291">
    <property type="entry name" value="NAD(P)-bd_dom_sf"/>
</dbReference>
<dbReference type="SMART" id="SM00919">
    <property type="entry name" value="Malic_M"/>
    <property type="match status" value="1"/>
</dbReference>
<evidence type="ECO:0000259" key="2">
    <source>
        <dbReference type="SMART" id="SM00919"/>
    </source>
</evidence>
<feature type="domain" description="Malic enzyme NAD-binding" evidence="2">
    <location>
        <begin position="1"/>
        <end position="78"/>
    </location>
</feature>
<proteinExistence type="predicted"/>
<reference evidence="3 4" key="1">
    <citation type="submission" date="2018-11" db="EMBL/GenBank/DDBJ databases">
        <title>The Potential of Streptomyces as Biocontrol Agents against the Tomato grey mould, Botrytis cinerea (Gray mold) Frontiers in Microbiology.</title>
        <authorList>
            <person name="Li D."/>
        </authorList>
    </citation>
    <scope>NUCLEOTIDE SEQUENCE [LARGE SCALE GENOMIC DNA]</scope>
    <source>
        <strain evidence="3 4">NEAU-LD23</strain>
    </source>
</reference>
<dbReference type="RefSeq" id="WP_281291394.1">
    <property type="nucleotide sequence ID" value="NZ_RIBZ01000064.1"/>
</dbReference>
<dbReference type="Gene3D" id="3.40.50.720">
    <property type="entry name" value="NAD(P)-binding Rossmann-like Domain"/>
    <property type="match status" value="1"/>
</dbReference>